<evidence type="ECO:0000256" key="1">
    <source>
        <dbReference type="SAM" id="Coils"/>
    </source>
</evidence>
<dbReference type="GO" id="GO:0006744">
    <property type="term" value="P:ubiquinone biosynthetic process"/>
    <property type="evidence" value="ECO:0007669"/>
    <property type="project" value="InterPro"/>
</dbReference>
<dbReference type="PANTHER" id="PTHR38693">
    <property type="entry name" value="UBIQUINONE BIOSYNTHESIS PROTEIN UBIJ"/>
    <property type="match status" value="1"/>
</dbReference>
<dbReference type="EMBL" id="CP073118">
    <property type="protein sequence ID" value="UTG76357.1"/>
    <property type="molecule type" value="Genomic_DNA"/>
</dbReference>
<reference evidence="2" key="1">
    <citation type="submission" date="2021-04" db="EMBL/GenBank/DDBJ databases">
        <title>Characterizing Neisseria spp. as novel respiratory pathobionts in bronchiectasis.</title>
        <authorList>
            <person name="Li L."/>
            <person name="Mac Aogain M."/>
            <person name="Xu T."/>
            <person name="Jaggi T.K."/>
            <person name="Chan L.Y."/>
            <person name="Keir H.R."/>
            <person name="Dicker A.J."/>
            <person name="Qu J."/>
            <person name="Liu Y."/>
            <person name="Chen H.S."/>
            <person name="Koh M.S."/>
            <person name="Ong T.H."/>
            <person name="Lim A.Y.H."/>
            <person name="Abisheganaden J."/>
            <person name="Low T.B."/>
            <person name="Oliver B.G."/>
            <person name="Tan N.S."/>
            <person name="Fang M."/>
            <person name="Chalmers J.D."/>
            <person name="Chotirmall S.H."/>
        </authorList>
    </citation>
    <scope>NUCLEOTIDE SEQUENCE</scope>
    <source>
        <strain evidence="2">CG0073</strain>
    </source>
</reference>
<dbReference type="PANTHER" id="PTHR38693:SF1">
    <property type="entry name" value="UBIQUINONE BIOSYNTHESIS ACCESSORY FACTOR UBIJ"/>
    <property type="match status" value="1"/>
</dbReference>
<dbReference type="InterPro" id="IPR038989">
    <property type="entry name" value="UbiJ"/>
</dbReference>
<sequence length="201" mass="22341">MNPFQTAFRVNHVRPISLINHLIQQNPEQQRELSEFAGSIICISLTGFRLTGRISEQGFLETANETADTNITFHNSAIQKILQGGQPGVGDISLEGDLVLGMSVLPILGGLRYYPSEDLARVFGHVAAESISSRAGDIGRTMKKIGKSIAEQISDFSREPESPVIDQATLAVWLEEVDKLRDDVARLNERLDRLERDIWID</sequence>
<proteinExistence type="predicted"/>
<organism evidence="2 3">
    <name type="scientific">Neisseria subflava</name>
    <dbReference type="NCBI Taxonomy" id="28449"/>
    <lineage>
        <taxon>Bacteria</taxon>
        <taxon>Pseudomonadati</taxon>
        <taxon>Pseudomonadota</taxon>
        <taxon>Betaproteobacteria</taxon>
        <taxon>Neisseriales</taxon>
        <taxon>Neisseriaceae</taxon>
        <taxon>Neisseria</taxon>
    </lineage>
</organism>
<name>A0A9X9I6G4_NEISU</name>
<feature type="coiled-coil region" evidence="1">
    <location>
        <begin position="170"/>
        <end position="197"/>
    </location>
</feature>
<dbReference type="AlphaFoldDB" id="A0A9X9I6G4"/>
<evidence type="ECO:0000313" key="2">
    <source>
        <dbReference type="EMBL" id="UTG76357.1"/>
    </source>
</evidence>
<keyword evidence="1" id="KW-0175">Coiled coil</keyword>
<protein>
    <submittedName>
        <fullName evidence="2">SCP2 domain-containing protein</fullName>
    </submittedName>
</protein>
<accession>A0A9X9I6G4</accession>
<evidence type="ECO:0000313" key="3">
    <source>
        <dbReference type="Proteomes" id="UP001057336"/>
    </source>
</evidence>
<dbReference type="Proteomes" id="UP001057336">
    <property type="component" value="Chromosome"/>
</dbReference>
<gene>
    <name evidence="2" type="ORF">KCG53_11215</name>
</gene>